<organism evidence="2 3">
    <name type="scientific">Runella rosea</name>
    <dbReference type="NCBI Taxonomy" id="2259595"/>
    <lineage>
        <taxon>Bacteria</taxon>
        <taxon>Pseudomonadati</taxon>
        <taxon>Bacteroidota</taxon>
        <taxon>Cytophagia</taxon>
        <taxon>Cytophagales</taxon>
        <taxon>Spirosomataceae</taxon>
        <taxon>Runella</taxon>
    </lineage>
</organism>
<accession>A0A344TTM9</accession>
<evidence type="ECO:0000313" key="3">
    <source>
        <dbReference type="Proteomes" id="UP000251993"/>
    </source>
</evidence>
<evidence type="ECO:0000313" key="2">
    <source>
        <dbReference type="EMBL" id="AXE22000.1"/>
    </source>
</evidence>
<reference evidence="2 3" key="1">
    <citation type="submission" date="2018-07" db="EMBL/GenBank/DDBJ databases">
        <title>Genome sequencing of Runella.</title>
        <authorList>
            <person name="Baek M.-G."/>
            <person name="Yi H."/>
        </authorList>
    </citation>
    <scope>NUCLEOTIDE SEQUENCE [LARGE SCALE GENOMIC DNA]</scope>
    <source>
        <strain evidence="2 3">HYN0085</strain>
        <plasmid evidence="2 3">unnamed5</plasmid>
    </source>
</reference>
<sequence>MNTHQEEFNVSEMANGMYFLKINTADKQATLKVVKVQ</sequence>
<geneLocation type="plasmid" evidence="2 3">
    <name>unnamed5</name>
</geneLocation>
<dbReference type="KEGG" id="run:DR864_29480"/>
<dbReference type="Proteomes" id="UP000251993">
    <property type="component" value="Plasmid unnamed5"/>
</dbReference>
<dbReference type="OrthoDB" id="614750at2"/>
<dbReference type="AlphaFoldDB" id="A0A344TTM9"/>
<dbReference type="InterPro" id="IPR026444">
    <property type="entry name" value="Secre_tail"/>
</dbReference>
<dbReference type="EMBL" id="CP030855">
    <property type="protein sequence ID" value="AXE22000.1"/>
    <property type="molecule type" value="Genomic_DNA"/>
</dbReference>
<dbReference type="NCBIfam" id="TIGR04183">
    <property type="entry name" value="Por_Secre_tail"/>
    <property type="match status" value="1"/>
</dbReference>
<keyword evidence="3" id="KW-1185">Reference proteome</keyword>
<proteinExistence type="predicted"/>
<protein>
    <recommendedName>
        <fullName evidence="1">Secretion system C-terminal sorting domain-containing protein</fullName>
    </recommendedName>
</protein>
<feature type="domain" description="Secretion system C-terminal sorting" evidence="1">
    <location>
        <begin position="2"/>
        <end position="34"/>
    </location>
</feature>
<name>A0A344TTM9_9BACT</name>
<evidence type="ECO:0000259" key="1">
    <source>
        <dbReference type="Pfam" id="PF18962"/>
    </source>
</evidence>
<dbReference type="RefSeq" id="WP_114070740.1">
    <property type="nucleotide sequence ID" value="NZ_CP030855.1"/>
</dbReference>
<gene>
    <name evidence="2" type="ORF">DR864_29480</name>
</gene>
<keyword evidence="2" id="KW-0614">Plasmid</keyword>
<dbReference type="Pfam" id="PF18962">
    <property type="entry name" value="Por_Secre_tail"/>
    <property type="match status" value="1"/>
</dbReference>